<organism evidence="1 2">
    <name type="scientific">Acetobacter orleanensis</name>
    <dbReference type="NCBI Taxonomy" id="104099"/>
    <lineage>
        <taxon>Bacteria</taxon>
        <taxon>Pseudomonadati</taxon>
        <taxon>Pseudomonadota</taxon>
        <taxon>Alphaproteobacteria</taxon>
        <taxon>Acetobacterales</taxon>
        <taxon>Acetobacteraceae</taxon>
        <taxon>Acetobacter</taxon>
    </lineage>
</organism>
<protein>
    <submittedName>
        <fullName evidence="1">Uncharacterized protein</fullName>
    </submittedName>
</protein>
<accession>A0A4Y3TMY5</accession>
<dbReference type="OrthoDB" id="1645744at2"/>
<reference evidence="1 2" key="1">
    <citation type="submission" date="2019-06" db="EMBL/GenBank/DDBJ databases">
        <title>Whole genome shotgun sequence of Acetobacter orleanensis NBRC 13752.</title>
        <authorList>
            <person name="Hosoyama A."/>
            <person name="Uohara A."/>
            <person name="Ohji S."/>
            <person name="Ichikawa N."/>
        </authorList>
    </citation>
    <scope>NUCLEOTIDE SEQUENCE [LARGE SCALE GENOMIC DNA]</scope>
    <source>
        <strain evidence="1 2">NBRC 13752</strain>
    </source>
</reference>
<dbReference type="AlphaFoldDB" id="A0A4Y3TMY5"/>
<dbReference type="Proteomes" id="UP000317617">
    <property type="component" value="Unassembled WGS sequence"/>
</dbReference>
<name>A0A4Y3TMY5_9PROT</name>
<dbReference type="InterPro" id="IPR038765">
    <property type="entry name" value="Papain-like_cys_pep_sf"/>
</dbReference>
<dbReference type="STRING" id="104099.AD949_03455"/>
<dbReference type="RefSeq" id="WP_048836689.1">
    <property type="nucleotide sequence ID" value="NZ_BJMU01000016.1"/>
</dbReference>
<evidence type="ECO:0000313" key="1">
    <source>
        <dbReference type="EMBL" id="GEB83706.1"/>
    </source>
</evidence>
<dbReference type="SUPFAM" id="SSF54001">
    <property type="entry name" value="Cysteine proteinases"/>
    <property type="match status" value="1"/>
</dbReference>
<sequence>MQDGHFFLKLGDILLTRNPKGKFNPAYQKAMRRSSVTSDIRSLNFIPTHAALAMGGGYVIHSELKTDLDRRVDYGSIIDLIKKSRKVGIQQALQNASDDRAAESIRAIAGAGVDCAPLKALFDGKKADDIWLIRHPELTLSNDLMASIYQRALFHLDKPYNPFIEFFDGAGVSAFCSQLVYEILKEAGLSLPERPANRVLPLDFLIWAMKFKWQLVPGSTVLAAFERDRVEDLHQDFFSVNVELNRYAVQRLKQSHATVAAVNELTRMVAELIDTVDDVAVTPMDLVRLGLPATGHTVEGVIRAADYVYRSLMKAAHLPGCPDPQRAAPLVVGIESPSLLHWSLREPDASPSNDDPSLTLACHFLAHTDAMLRNFTGALDAAIALLEEYLRTPSCQKPEDVLLSDPFKILLFTGDYFEWEANKENLDAESGAIKKRLDSISAEFQAYSKVIFDYNSGADGVPSLHDQAIEASDTLRILSICTGHYLLAFDFAEAVAWVKLADTLGGFDAAVENLLSHDPVHLLEFLRDIKNGVPNTRRNAMSIQKLLEA</sequence>
<keyword evidence="2" id="KW-1185">Reference proteome</keyword>
<gene>
    <name evidence="1" type="ORF">AOR01nite_21830</name>
</gene>
<comment type="caution">
    <text evidence="1">The sequence shown here is derived from an EMBL/GenBank/DDBJ whole genome shotgun (WGS) entry which is preliminary data.</text>
</comment>
<evidence type="ECO:0000313" key="2">
    <source>
        <dbReference type="Proteomes" id="UP000317617"/>
    </source>
</evidence>
<proteinExistence type="predicted"/>
<dbReference type="EMBL" id="BJMU01000016">
    <property type="protein sequence ID" value="GEB83706.1"/>
    <property type="molecule type" value="Genomic_DNA"/>
</dbReference>
<dbReference type="Gene3D" id="3.90.1720.10">
    <property type="entry name" value="endopeptidase domain like (from Nostoc punctiforme)"/>
    <property type="match status" value="1"/>
</dbReference>